<reference evidence="2 3" key="1">
    <citation type="journal article" date="2023" name="Microb. Genom.">
        <title>Mesoterricola silvestris gen. nov., sp. nov., Mesoterricola sediminis sp. nov., Geothrix oryzae sp. nov., Geothrix edaphica sp. nov., Geothrix rubra sp. nov., and Geothrix limicola sp. nov., six novel members of Acidobacteriota isolated from soils.</title>
        <authorList>
            <person name="Weisberg A.J."/>
            <person name="Pearce E."/>
            <person name="Kramer C.G."/>
            <person name="Chang J.H."/>
            <person name="Clarke C.R."/>
        </authorList>
    </citation>
    <scope>NUCLEOTIDE SEQUENCE [LARGE SCALE GENOMIC DNA]</scope>
    <source>
        <strain evidence="2 3">NRRL_B-2795</strain>
    </source>
</reference>
<gene>
    <name evidence="2" type="ORF">PV517_33615</name>
</gene>
<sequence>MRKILATAAALGLAGLGVLVPVGGAQAATPCDAVWSSAVPGYLHAYDGTDCAAVLGRASGDDANWGDSSGPFQGGDTNRASSVLHKGASGLAVKVLDGTGQDWDGGHVCLTGSQRYASDLSEHTFSDGTGADNAISSHTWVLAADCGTFL</sequence>
<protein>
    <recommendedName>
        <fullName evidence="4">Secreted protein</fullName>
    </recommendedName>
</protein>
<feature type="signal peptide" evidence="1">
    <location>
        <begin position="1"/>
        <end position="27"/>
    </location>
</feature>
<dbReference type="Proteomes" id="UP001271723">
    <property type="component" value="Unassembled WGS sequence"/>
</dbReference>
<accession>A0ABU4LDT2</accession>
<organism evidence="2 3">
    <name type="scientific">Streptomyces griseiscabiei</name>
    <dbReference type="NCBI Taxonomy" id="2993540"/>
    <lineage>
        <taxon>Bacteria</taxon>
        <taxon>Bacillati</taxon>
        <taxon>Actinomycetota</taxon>
        <taxon>Actinomycetes</taxon>
        <taxon>Kitasatosporales</taxon>
        <taxon>Streptomycetaceae</taxon>
        <taxon>Streptomyces</taxon>
    </lineage>
</organism>
<dbReference type="EMBL" id="JARAVY010000015">
    <property type="protein sequence ID" value="MDX2913591.1"/>
    <property type="molecule type" value="Genomic_DNA"/>
</dbReference>
<keyword evidence="1" id="KW-0732">Signal</keyword>
<proteinExistence type="predicted"/>
<dbReference type="RefSeq" id="WP_086755254.1">
    <property type="nucleotide sequence ID" value="NZ_JAGJBZ010000003.1"/>
</dbReference>
<name>A0ABU4LDT2_9ACTN</name>
<evidence type="ECO:0000313" key="3">
    <source>
        <dbReference type="Proteomes" id="UP001271723"/>
    </source>
</evidence>
<feature type="chain" id="PRO_5046080922" description="Secreted protein" evidence="1">
    <location>
        <begin position="28"/>
        <end position="150"/>
    </location>
</feature>
<evidence type="ECO:0000256" key="1">
    <source>
        <dbReference type="SAM" id="SignalP"/>
    </source>
</evidence>
<evidence type="ECO:0008006" key="4">
    <source>
        <dbReference type="Google" id="ProtNLM"/>
    </source>
</evidence>
<evidence type="ECO:0000313" key="2">
    <source>
        <dbReference type="EMBL" id="MDX2913591.1"/>
    </source>
</evidence>
<keyword evidence="3" id="KW-1185">Reference proteome</keyword>
<comment type="caution">
    <text evidence="2">The sequence shown here is derived from an EMBL/GenBank/DDBJ whole genome shotgun (WGS) entry which is preliminary data.</text>
</comment>